<evidence type="ECO:0000259" key="4">
    <source>
        <dbReference type="Pfam" id="PF21302"/>
    </source>
</evidence>
<dbReference type="EMBL" id="JAATJL010000001">
    <property type="protein sequence ID" value="NJC22380.1"/>
    <property type="molecule type" value="Genomic_DNA"/>
</dbReference>
<feature type="binding site" evidence="1">
    <location>
        <position position="35"/>
    </location>
    <ligand>
        <name>Zn(2+)</name>
        <dbReference type="ChEBI" id="CHEBI:29105"/>
    </ligand>
</feature>
<feature type="binding site" evidence="2">
    <location>
        <position position="191"/>
    </location>
    <ligand>
        <name>S-adenosyl-L-methionine</name>
        <dbReference type="ChEBI" id="CHEBI:59789"/>
    </ligand>
</feature>
<dbReference type="PIRSF" id="PIRSF018249">
    <property type="entry name" value="MyrA_prd"/>
    <property type="match status" value="1"/>
</dbReference>
<evidence type="ECO:0000256" key="2">
    <source>
        <dbReference type="PIRSR" id="PIRSR018249-2"/>
    </source>
</evidence>
<feature type="domain" description="Methyltransferase" evidence="3">
    <location>
        <begin position="96"/>
        <end position="165"/>
    </location>
</feature>
<evidence type="ECO:0000259" key="3">
    <source>
        <dbReference type="Pfam" id="PF13649"/>
    </source>
</evidence>
<dbReference type="GO" id="GO:0046872">
    <property type="term" value="F:metal ion binding"/>
    <property type="evidence" value="ECO:0007669"/>
    <property type="project" value="UniProtKB-KW"/>
</dbReference>
<dbReference type="InterPro" id="IPR048647">
    <property type="entry name" value="RlmA_N"/>
</dbReference>
<dbReference type="Pfam" id="PF13649">
    <property type="entry name" value="Methyltransf_25"/>
    <property type="match status" value="1"/>
</dbReference>
<feature type="binding site" evidence="2">
    <location>
        <begin position="103"/>
        <end position="104"/>
    </location>
    <ligand>
        <name>S-adenosyl-L-methionine</name>
        <dbReference type="ChEBI" id="CHEBI:59789"/>
    </ligand>
</feature>
<feature type="domain" description="23S rRNA (guanine(745)-N(1))-methyltransferase N-terminal" evidence="4">
    <location>
        <begin position="10"/>
        <end position="48"/>
    </location>
</feature>
<evidence type="ECO:0000313" key="6">
    <source>
        <dbReference type="Proteomes" id="UP000547458"/>
    </source>
</evidence>
<keyword evidence="1" id="KW-0479">Metal-binding</keyword>
<dbReference type="Proteomes" id="UP000547458">
    <property type="component" value="Unassembled WGS sequence"/>
</dbReference>
<feature type="binding site" evidence="2">
    <location>
        <position position="75"/>
    </location>
    <ligand>
        <name>S-adenosyl-L-methionine</name>
        <dbReference type="ChEBI" id="CHEBI:59789"/>
    </ligand>
</feature>
<protein>
    <submittedName>
        <fullName evidence="5">23S rRNA (Guanine745-N1)-methyltransferase</fullName>
        <ecNumber evidence="5">2.1.1.187</ecNumber>
    </submittedName>
</protein>
<proteinExistence type="predicted"/>
<gene>
    <name evidence="5" type="ORF">BJ994_001456</name>
</gene>
<reference evidence="5 6" key="1">
    <citation type="submission" date="2020-03" db="EMBL/GenBank/DDBJ databases">
        <title>Sequencing the genomes of 1000 actinobacteria strains.</title>
        <authorList>
            <person name="Klenk H.-P."/>
        </authorList>
    </citation>
    <scope>NUCLEOTIDE SEQUENCE [LARGE SCALE GENOMIC DNA]</scope>
    <source>
        <strain evidence="5 6">DSM 16403</strain>
    </source>
</reference>
<keyword evidence="6" id="KW-1185">Reference proteome</keyword>
<dbReference type="InterPro" id="IPR016718">
    <property type="entry name" value="rRNA_m1G-MeTrfase_A_prd"/>
</dbReference>
<dbReference type="InterPro" id="IPR041698">
    <property type="entry name" value="Methyltransf_25"/>
</dbReference>
<feature type="binding site" evidence="1">
    <location>
        <position position="31"/>
    </location>
    <ligand>
        <name>Zn(2+)</name>
        <dbReference type="ChEBI" id="CHEBI:29105"/>
    </ligand>
</feature>
<evidence type="ECO:0000256" key="1">
    <source>
        <dbReference type="PIRSR" id="PIRSR018249-1"/>
    </source>
</evidence>
<sequence length="289" mass="30530">MTAALEEILACPVCGTALALSTDDDGGVLHCAQGHRFDAARQGYFNLLTGKGTSLQPDTASMVQARIDFLSRGHYDALVEAVCAAAQEHSAPDPVILDAGAGTGFYLAALRNRLPSSTGIAIDISKYALRRATALLPGMPCLVWDVWRRLPLQDGSVDVILNIFAPRNPGEFHRVLGETGTLIVVTPLAAHLSEVAEVAGLLEIQPDKHDAVAAGLAGTFQELGSSTVEFSMRLSSEDIADVAGMGPAGHHRPRPDPRVLPTDVLVTGAFTVQAFRPLAADRVRILPNG</sequence>
<organism evidence="5 6">
    <name type="scientific">Arthrobacter pigmenti</name>
    <dbReference type="NCBI Taxonomy" id="271432"/>
    <lineage>
        <taxon>Bacteria</taxon>
        <taxon>Bacillati</taxon>
        <taxon>Actinomycetota</taxon>
        <taxon>Actinomycetes</taxon>
        <taxon>Micrococcales</taxon>
        <taxon>Micrococcaceae</taxon>
        <taxon>Arthrobacter</taxon>
    </lineage>
</organism>
<dbReference type="SUPFAM" id="SSF53335">
    <property type="entry name" value="S-adenosyl-L-methionine-dependent methyltransferases"/>
    <property type="match status" value="1"/>
</dbReference>
<dbReference type="Pfam" id="PF21302">
    <property type="entry name" value="Zn_ribbon_RlmA"/>
    <property type="match status" value="1"/>
</dbReference>
<keyword evidence="1" id="KW-0862">Zinc</keyword>
<dbReference type="InterPro" id="IPR029063">
    <property type="entry name" value="SAM-dependent_MTases_sf"/>
</dbReference>
<dbReference type="Gene3D" id="3.40.50.150">
    <property type="entry name" value="Vaccinia Virus protein VP39"/>
    <property type="match status" value="1"/>
</dbReference>
<dbReference type="EC" id="2.1.1.187" evidence="5"/>
<dbReference type="AlphaFoldDB" id="A0A846RL31"/>
<dbReference type="GO" id="GO:0052911">
    <property type="term" value="F:23S rRNA (guanine(745)-N(1))-methyltransferase activity"/>
    <property type="evidence" value="ECO:0007669"/>
    <property type="project" value="UniProtKB-EC"/>
</dbReference>
<comment type="caution">
    <text evidence="5">The sequence shown here is derived from an EMBL/GenBank/DDBJ whole genome shotgun (WGS) entry which is preliminary data.</text>
</comment>
<name>A0A846RL31_9MICC</name>
<keyword evidence="2" id="KW-0949">S-adenosyl-L-methionine</keyword>
<evidence type="ECO:0000313" key="5">
    <source>
        <dbReference type="EMBL" id="NJC22380.1"/>
    </source>
</evidence>
<dbReference type="RefSeq" id="WP_167992947.1">
    <property type="nucleotide sequence ID" value="NZ_JAATJL010000001.1"/>
</dbReference>
<keyword evidence="5" id="KW-0808">Transferase</keyword>
<dbReference type="CDD" id="cd02440">
    <property type="entry name" value="AdoMet_MTases"/>
    <property type="match status" value="1"/>
</dbReference>
<keyword evidence="5" id="KW-0489">Methyltransferase</keyword>
<accession>A0A846RL31</accession>